<dbReference type="Proteomes" id="UP001372834">
    <property type="component" value="Unassembled WGS sequence"/>
</dbReference>
<sequence>VCYMVECDVDGHMEPIDAWTQGHTKSLFINYVTSSCRVMEPCQSFASALLIKKVF</sequence>
<evidence type="ECO:0000313" key="2">
    <source>
        <dbReference type="Proteomes" id="UP001372834"/>
    </source>
</evidence>
<reference evidence="1 2" key="1">
    <citation type="submission" date="2023-10" db="EMBL/GenBank/DDBJ databases">
        <title>Genomes of two closely related lineages of the louse Polyplax serrata with different host specificities.</title>
        <authorList>
            <person name="Martinu J."/>
            <person name="Tarabai H."/>
            <person name="Stefka J."/>
            <person name="Hypsa V."/>
        </authorList>
    </citation>
    <scope>NUCLEOTIDE SEQUENCE [LARGE SCALE GENOMIC DNA]</scope>
    <source>
        <strain evidence="1">HR10_N</strain>
    </source>
</reference>
<comment type="caution">
    <text evidence="1">The sequence shown here is derived from an EMBL/GenBank/DDBJ whole genome shotgun (WGS) entry which is preliminary data.</text>
</comment>
<feature type="non-terminal residue" evidence="1">
    <location>
        <position position="1"/>
    </location>
</feature>
<feature type="non-terminal residue" evidence="1">
    <location>
        <position position="55"/>
    </location>
</feature>
<gene>
    <name evidence="1" type="ORF">RUM43_002175</name>
</gene>
<evidence type="ECO:0000313" key="1">
    <source>
        <dbReference type="EMBL" id="KAK6628363.1"/>
    </source>
</evidence>
<accession>A0AAN8PC88</accession>
<name>A0AAN8PC88_POLSC</name>
<organism evidence="1 2">
    <name type="scientific">Polyplax serrata</name>
    <name type="common">Common mouse louse</name>
    <dbReference type="NCBI Taxonomy" id="468196"/>
    <lineage>
        <taxon>Eukaryota</taxon>
        <taxon>Metazoa</taxon>
        <taxon>Ecdysozoa</taxon>
        <taxon>Arthropoda</taxon>
        <taxon>Hexapoda</taxon>
        <taxon>Insecta</taxon>
        <taxon>Pterygota</taxon>
        <taxon>Neoptera</taxon>
        <taxon>Paraneoptera</taxon>
        <taxon>Psocodea</taxon>
        <taxon>Troctomorpha</taxon>
        <taxon>Phthiraptera</taxon>
        <taxon>Anoplura</taxon>
        <taxon>Polyplacidae</taxon>
        <taxon>Polyplax</taxon>
    </lineage>
</organism>
<proteinExistence type="predicted"/>
<protein>
    <submittedName>
        <fullName evidence="1">Uncharacterized protein</fullName>
    </submittedName>
</protein>
<dbReference type="EMBL" id="JAWJWE010000036">
    <property type="protein sequence ID" value="KAK6628363.1"/>
    <property type="molecule type" value="Genomic_DNA"/>
</dbReference>
<dbReference type="AlphaFoldDB" id="A0AAN8PC88"/>